<accession>A0A370FT81</accession>
<sequence length="359" mass="39987">MNDPHAPRTGQAPPPLSREAFHVQFMQVFHDPAFRAEAEAIGRIEQVAWEAYEDGRKAPVTREAGPGYADPGYALSVDWIEARARIDAAQAEWSRPETRSRVLLINGSPRNDGSCPGEMSKSWRLLQLAREVLEGQGLQCDVLDLSRVTSDYGRHIHPCKGCASTAMPLCHWPCSCYPNHSLRQTGDWMNEIYERWVAAHGVLIFTPTHWYQAPTPLKAMIDRLVCADGGNPDPTSTHGKKAAQAKALELQGWDYPKHLEGRAYGVVVHGDVAGIESLRRNLCDWLDWMGLIDAGTQARLDRYIGYYEPYATSHQTLDADEAMQEEARNAARAVATAVGMLRAGRLSPPDARLKRPRPK</sequence>
<dbReference type="EMBL" id="QQAV01000001">
    <property type="protein sequence ID" value="RDI28948.1"/>
    <property type="molecule type" value="Genomic_DNA"/>
</dbReference>
<dbReference type="Gene3D" id="3.40.50.360">
    <property type="match status" value="1"/>
</dbReference>
<keyword evidence="3" id="KW-1185">Reference proteome</keyword>
<feature type="domain" description="NADPH-dependent FMN reductase-like" evidence="1">
    <location>
        <begin position="101"/>
        <end position="296"/>
    </location>
</feature>
<dbReference type="Pfam" id="PF03358">
    <property type="entry name" value="FMN_red"/>
    <property type="match status" value="1"/>
</dbReference>
<dbReference type="STRING" id="433924.NS331_15520"/>
<protein>
    <submittedName>
        <fullName evidence="2">Multimeric flavodoxin WrbA</fullName>
    </submittedName>
</protein>
<evidence type="ECO:0000259" key="1">
    <source>
        <dbReference type="Pfam" id="PF03358"/>
    </source>
</evidence>
<reference evidence="2 3" key="1">
    <citation type="submission" date="2018-07" db="EMBL/GenBank/DDBJ databases">
        <title>Genomic Encyclopedia of Type Strains, Phase IV (KMG-IV): sequencing the most valuable type-strain genomes for metagenomic binning, comparative biology and taxonomic classification.</title>
        <authorList>
            <person name="Goeker M."/>
        </authorList>
    </citation>
    <scope>NUCLEOTIDE SEQUENCE [LARGE SCALE GENOMIC DNA]</scope>
    <source>
        <strain evidence="2 3">DSM 21352</strain>
    </source>
</reference>
<gene>
    <name evidence="2" type="ORF">DFR41_101704</name>
</gene>
<dbReference type="AlphaFoldDB" id="A0A370FT81"/>
<dbReference type="OrthoDB" id="8445767at2"/>
<dbReference type="InterPro" id="IPR029039">
    <property type="entry name" value="Flavoprotein-like_sf"/>
</dbReference>
<dbReference type="GO" id="GO:0016491">
    <property type="term" value="F:oxidoreductase activity"/>
    <property type="evidence" value="ECO:0007669"/>
    <property type="project" value="InterPro"/>
</dbReference>
<evidence type="ECO:0000313" key="2">
    <source>
        <dbReference type="EMBL" id="RDI28948.1"/>
    </source>
</evidence>
<evidence type="ECO:0000313" key="3">
    <source>
        <dbReference type="Proteomes" id="UP000255265"/>
    </source>
</evidence>
<dbReference type="SUPFAM" id="SSF52218">
    <property type="entry name" value="Flavoproteins"/>
    <property type="match status" value="1"/>
</dbReference>
<proteinExistence type="predicted"/>
<dbReference type="RefSeq" id="WP_114801696.1">
    <property type="nucleotide sequence ID" value="NZ_QQAV01000001.1"/>
</dbReference>
<organism evidence="2 3">
    <name type="scientific">Pseudacidovorax intermedius</name>
    <dbReference type="NCBI Taxonomy" id="433924"/>
    <lineage>
        <taxon>Bacteria</taxon>
        <taxon>Pseudomonadati</taxon>
        <taxon>Pseudomonadota</taxon>
        <taxon>Betaproteobacteria</taxon>
        <taxon>Burkholderiales</taxon>
        <taxon>Comamonadaceae</taxon>
        <taxon>Pseudacidovorax</taxon>
    </lineage>
</organism>
<dbReference type="Proteomes" id="UP000255265">
    <property type="component" value="Unassembled WGS sequence"/>
</dbReference>
<comment type="caution">
    <text evidence="2">The sequence shown here is derived from an EMBL/GenBank/DDBJ whole genome shotgun (WGS) entry which is preliminary data.</text>
</comment>
<dbReference type="InterPro" id="IPR005025">
    <property type="entry name" value="FMN_Rdtase-like_dom"/>
</dbReference>
<name>A0A370FT81_9BURK</name>